<dbReference type="GO" id="GO:0016757">
    <property type="term" value="F:glycosyltransferase activity"/>
    <property type="evidence" value="ECO:0007669"/>
    <property type="project" value="InterPro"/>
</dbReference>
<name>A0A7H9AT02_9FLAO</name>
<dbReference type="Pfam" id="PF00534">
    <property type="entry name" value="Glycos_transf_1"/>
    <property type="match status" value="1"/>
</dbReference>
<dbReference type="AlphaFoldDB" id="A0A7H9AT02"/>
<dbReference type="CDD" id="cd03801">
    <property type="entry name" value="GT4_PimA-like"/>
    <property type="match status" value="1"/>
</dbReference>
<keyword evidence="2" id="KW-0808">Transferase</keyword>
<dbReference type="PANTHER" id="PTHR45947">
    <property type="entry name" value="SULFOQUINOVOSYL TRANSFERASE SQD2"/>
    <property type="match status" value="1"/>
</dbReference>
<protein>
    <submittedName>
        <fullName evidence="2">Glycosyltransferase family 4 protein</fullName>
    </submittedName>
</protein>
<evidence type="ECO:0000259" key="1">
    <source>
        <dbReference type="Pfam" id="PF00534"/>
    </source>
</evidence>
<dbReference type="SUPFAM" id="SSF53756">
    <property type="entry name" value="UDP-Glycosyltransferase/glycogen phosphorylase"/>
    <property type="match status" value="1"/>
</dbReference>
<dbReference type="PANTHER" id="PTHR45947:SF3">
    <property type="entry name" value="SULFOQUINOVOSYL TRANSFERASE SQD2"/>
    <property type="match status" value="1"/>
</dbReference>
<keyword evidence="3" id="KW-1185">Reference proteome</keyword>
<dbReference type="RefSeq" id="WP_179242605.1">
    <property type="nucleotide sequence ID" value="NZ_CP058595.1"/>
</dbReference>
<feature type="domain" description="Glycosyl transferase family 1" evidence="1">
    <location>
        <begin position="93"/>
        <end position="246"/>
    </location>
</feature>
<dbReference type="EMBL" id="CP058595">
    <property type="protein sequence ID" value="QLG46325.1"/>
    <property type="molecule type" value="Genomic_DNA"/>
</dbReference>
<sequence>MRRFLRRHYVFYHTSWPVWDGSFYPKKKFDGKWLKNLWYNFLKNDVAHIFSVTQFAKSELMVNYTIRKDKISVVYHSYETAGSGLRKNTTSANPCFVYVGRLIEKKGLLELLDFFKENPNHFFTVVGDGHLKQKVEEYAYMHDNIKYMGYVNDKEKLMEIYKANDYFLLNSKRVEKWEELFGMVLIEAMSCGVVPIATNHVGPKEIVDHAVNGYITTEEGFVPFLESIKNQIPSAELAASAKEKGKRFLASEIKENWRAILVR</sequence>
<gene>
    <name evidence="2" type="ORF">HYG79_13530</name>
</gene>
<evidence type="ECO:0000313" key="3">
    <source>
        <dbReference type="Proteomes" id="UP000509302"/>
    </source>
</evidence>
<dbReference type="InterPro" id="IPR001296">
    <property type="entry name" value="Glyco_trans_1"/>
</dbReference>
<proteinExistence type="predicted"/>
<organism evidence="2 3">
    <name type="scientific">Costertonia aggregata</name>
    <dbReference type="NCBI Taxonomy" id="343403"/>
    <lineage>
        <taxon>Bacteria</taxon>
        <taxon>Pseudomonadati</taxon>
        <taxon>Bacteroidota</taxon>
        <taxon>Flavobacteriia</taxon>
        <taxon>Flavobacteriales</taxon>
        <taxon>Flavobacteriaceae</taxon>
        <taxon>Costertonia</taxon>
    </lineage>
</organism>
<dbReference type="KEGG" id="cagg:HYG79_13530"/>
<accession>A0A7H9AT02</accession>
<evidence type="ECO:0000313" key="2">
    <source>
        <dbReference type="EMBL" id="QLG46325.1"/>
    </source>
</evidence>
<dbReference type="InterPro" id="IPR050194">
    <property type="entry name" value="Glycosyltransferase_grp1"/>
</dbReference>
<dbReference type="Gene3D" id="3.40.50.2000">
    <property type="entry name" value="Glycogen Phosphorylase B"/>
    <property type="match status" value="2"/>
</dbReference>
<dbReference type="Proteomes" id="UP000509302">
    <property type="component" value="Chromosome"/>
</dbReference>
<reference evidence="2 3" key="1">
    <citation type="journal article" date="2006" name="Int. J. Syst. Evol. Microbiol.">
        <title>Costertonia aggregata gen. nov., sp. nov., a mesophilic marine bacterium of the family Flavobacteriaceae, isolated from a mature biofilm.</title>
        <authorList>
            <person name="Kwon K.K."/>
            <person name="Lee Y.K."/>
            <person name="Lee H.K."/>
        </authorList>
    </citation>
    <scope>NUCLEOTIDE SEQUENCE [LARGE SCALE GENOMIC DNA]</scope>
    <source>
        <strain evidence="2 3">KCCM 42265</strain>
    </source>
</reference>